<feature type="compositionally biased region" description="Polar residues" evidence="1">
    <location>
        <begin position="112"/>
        <end position="125"/>
    </location>
</feature>
<sequence>SAVVVPLHGAHAGGHDEDAAAADNHNLLVRAVHARELVGPNARPLGATAVLSKRVTLRRPGPGEEPPPRPPAPQEPEQEGESSHSPLVREARQMYNHMLNNGSRPGEAVTALRNQPQCKQIWSPR</sequence>
<comment type="caution">
    <text evidence="2">The sequence shown here is derived from an EMBL/GenBank/DDBJ whole genome shotgun (WGS) entry which is preliminary data.</text>
</comment>
<evidence type="ECO:0000313" key="2">
    <source>
        <dbReference type="EMBL" id="TCD60461.1"/>
    </source>
</evidence>
<reference evidence="2 3" key="1">
    <citation type="submission" date="2018-11" db="EMBL/GenBank/DDBJ databases">
        <title>Genome assembly of Steccherinum ochraceum LE-BIN_3174, the white-rot fungus of the Steccherinaceae family (The Residual Polyporoid clade, Polyporales, Basidiomycota).</title>
        <authorList>
            <person name="Fedorova T.V."/>
            <person name="Glazunova O.A."/>
            <person name="Landesman E.O."/>
            <person name="Moiseenko K.V."/>
            <person name="Psurtseva N.V."/>
            <person name="Savinova O.S."/>
            <person name="Shakhova N.V."/>
            <person name="Tyazhelova T.V."/>
            <person name="Vasina D.V."/>
        </authorList>
    </citation>
    <scope>NUCLEOTIDE SEQUENCE [LARGE SCALE GENOMIC DNA]</scope>
    <source>
        <strain evidence="2 3">LE-BIN_3174</strain>
    </source>
</reference>
<feature type="compositionally biased region" description="Pro residues" evidence="1">
    <location>
        <begin position="63"/>
        <end position="74"/>
    </location>
</feature>
<dbReference type="AlphaFoldDB" id="A0A4R0R0Y9"/>
<dbReference type="Proteomes" id="UP000292702">
    <property type="component" value="Unassembled WGS sequence"/>
</dbReference>
<keyword evidence="3" id="KW-1185">Reference proteome</keyword>
<feature type="region of interest" description="Disordered" evidence="1">
    <location>
        <begin position="49"/>
        <end position="125"/>
    </location>
</feature>
<name>A0A4R0R0Y9_9APHY</name>
<feature type="non-terminal residue" evidence="2">
    <location>
        <position position="1"/>
    </location>
</feature>
<evidence type="ECO:0000313" key="3">
    <source>
        <dbReference type="Proteomes" id="UP000292702"/>
    </source>
</evidence>
<gene>
    <name evidence="2" type="ORF">EIP91_010037</name>
</gene>
<protein>
    <submittedName>
        <fullName evidence="2">Uncharacterized protein</fullName>
    </submittedName>
</protein>
<accession>A0A4R0R0Y9</accession>
<dbReference type="EMBL" id="RWJN01000593">
    <property type="protein sequence ID" value="TCD60461.1"/>
    <property type="molecule type" value="Genomic_DNA"/>
</dbReference>
<evidence type="ECO:0000256" key="1">
    <source>
        <dbReference type="SAM" id="MobiDB-lite"/>
    </source>
</evidence>
<proteinExistence type="predicted"/>
<organism evidence="2 3">
    <name type="scientific">Steccherinum ochraceum</name>
    <dbReference type="NCBI Taxonomy" id="92696"/>
    <lineage>
        <taxon>Eukaryota</taxon>
        <taxon>Fungi</taxon>
        <taxon>Dikarya</taxon>
        <taxon>Basidiomycota</taxon>
        <taxon>Agaricomycotina</taxon>
        <taxon>Agaricomycetes</taxon>
        <taxon>Polyporales</taxon>
        <taxon>Steccherinaceae</taxon>
        <taxon>Steccherinum</taxon>
    </lineage>
</organism>